<sequence length="72" mass="8922">MNVLRFILMIIKPFNYLLENPPFKYGIKEKVKHHLQNYHFHHLREFLNIFGRIILMDQCKFNLWKLVIKNSH</sequence>
<protein>
    <submittedName>
        <fullName evidence="1">Uncharacterized protein</fullName>
    </submittedName>
</protein>
<accession>A0A2P4PUW4</accession>
<dbReference type="EMBL" id="AUPC02000141">
    <property type="protein sequence ID" value="POG69140.1"/>
    <property type="molecule type" value="Genomic_DNA"/>
</dbReference>
<dbReference type="Proteomes" id="UP000018888">
    <property type="component" value="Unassembled WGS sequence"/>
</dbReference>
<proteinExistence type="predicted"/>
<organism evidence="1 2">
    <name type="scientific">Rhizophagus irregularis (strain DAOM 181602 / DAOM 197198 / MUCL 43194)</name>
    <name type="common">Arbuscular mycorrhizal fungus</name>
    <name type="synonym">Glomus intraradices</name>
    <dbReference type="NCBI Taxonomy" id="747089"/>
    <lineage>
        <taxon>Eukaryota</taxon>
        <taxon>Fungi</taxon>
        <taxon>Fungi incertae sedis</taxon>
        <taxon>Mucoromycota</taxon>
        <taxon>Glomeromycotina</taxon>
        <taxon>Glomeromycetes</taxon>
        <taxon>Glomerales</taxon>
        <taxon>Glomeraceae</taxon>
        <taxon>Rhizophagus</taxon>
    </lineage>
</organism>
<evidence type="ECO:0000313" key="1">
    <source>
        <dbReference type="EMBL" id="POG69140.1"/>
    </source>
</evidence>
<dbReference type="AlphaFoldDB" id="A0A2P4PUW4"/>
<keyword evidence="2" id="KW-1185">Reference proteome</keyword>
<evidence type="ECO:0000313" key="2">
    <source>
        <dbReference type="Proteomes" id="UP000018888"/>
    </source>
</evidence>
<reference evidence="1 2" key="2">
    <citation type="journal article" date="2018" name="New Phytol.">
        <title>High intraspecific genome diversity in the model arbuscular mycorrhizal symbiont Rhizophagus irregularis.</title>
        <authorList>
            <person name="Chen E.C.H."/>
            <person name="Morin E."/>
            <person name="Beaudet D."/>
            <person name="Noel J."/>
            <person name="Yildirir G."/>
            <person name="Ndikumana S."/>
            <person name="Charron P."/>
            <person name="St-Onge C."/>
            <person name="Giorgi J."/>
            <person name="Kruger M."/>
            <person name="Marton T."/>
            <person name="Ropars J."/>
            <person name="Grigoriev I.V."/>
            <person name="Hainaut M."/>
            <person name="Henrissat B."/>
            <person name="Roux C."/>
            <person name="Martin F."/>
            <person name="Corradi N."/>
        </authorList>
    </citation>
    <scope>NUCLEOTIDE SEQUENCE [LARGE SCALE GENOMIC DNA]</scope>
    <source>
        <strain evidence="1 2">DAOM 197198</strain>
    </source>
</reference>
<comment type="caution">
    <text evidence="1">The sequence shown here is derived from an EMBL/GenBank/DDBJ whole genome shotgun (WGS) entry which is preliminary data.</text>
</comment>
<name>A0A2P4PUW4_RHIID</name>
<reference evidence="1 2" key="1">
    <citation type="journal article" date="2013" name="Proc. Natl. Acad. Sci. U.S.A.">
        <title>Genome of an arbuscular mycorrhizal fungus provides insight into the oldest plant symbiosis.</title>
        <authorList>
            <person name="Tisserant E."/>
            <person name="Malbreil M."/>
            <person name="Kuo A."/>
            <person name="Kohler A."/>
            <person name="Symeonidi A."/>
            <person name="Balestrini R."/>
            <person name="Charron P."/>
            <person name="Duensing N."/>
            <person name="Frei Dit Frey N."/>
            <person name="Gianinazzi-Pearson V."/>
            <person name="Gilbert L.B."/>
            <person name="Handa Y."/>
            <person name="Herr J.R."/>
            <person name="Hijri M."/>
            <person name="Koul R."/>
            <person name="Kawaguchi M."/>
            <person name="Krajinski F."/>
            <person name="Lammers P.J."/>
            <person name="Masclaux F.G."/>
            <person name="Murat C."/>
            <person name="Morin E."/>
            <person name="Ndikumana S."/>
            <person name="Pagni M."/>
            <person name="Petitpierre D."/>
            <person name="Requena N."/>
            <person name="Rosikiewicz P."/>
            <person name="Riley R."/>
            <person name="Saito K."/>
            <person name="San Clemente H."/>
            <person name="Shapiro H."/>
            <person name="van Tuinen D."/>
            <person name="Becard G."/>
            <person name="Bonfante P."/>
            <person name="Paszkowski U."/>
            <person name="Shachar-Hill Y.Y."/>
            <person name="Tuskan G.A."/>
            <person name="Young P.W."/>
            <person name="Sanders I.R."/>
            <person name="Henrissat B."/>
            <person name="Rensing S.A."/>
            <person name="Grigoriev I.V."/>
            <person name="Corradi N."/>
            <person name="Roux C."/>
            <person name="Martin F."/>
        </authorList>
    </citation>
    <scope>NUCLEOTIDE SEQUENCE [LARGE SCALE GENOMIC DNA]</scope>
    <source>
        <strain evidence="1 2">DAOM 197198</strain>
    </source>
</reference>
<gene>
    <name evidence="1" type="ORF">GLOIN_2v1630101</name>
</gene>